<dbReference type="AlphaFoldDB" id="A0A380BQG5"/>
<organism evidence="1 2">
    <name type="scientific">Sphingobacterium spiritivorum</name>
    <name type="common">Flavobacterium spiritivorum</name>
    <dbReference type="NCBI Taxonomy" id="258"/>
    <lineage>
        <taxon>Bacteria</taxon>
        <taxon>Pseudomonadati</taxon>
        <taxon>Bacteroidota</taxon>
        <taxon>Sphingobacteriia</taxon>
        <taxon>Sphingobacteriales</taxon>
        <taxon>Sphingobacteriaceae</taxon>
        <taxon>Sphingobacterium</taxon>
    </lineage>
</organism>
<name>A0A380BQG5_SPHSI</name>
<gene>
    <name evidence="1" type="ORF">NCTC11388_01488</name>
</gene>
<reference evidence="1 2" key="1">
    <citation type="submission" date="2018-06" db="EMBL/GenBank/DDBJ databases">
        <authorList>
            <consortium name="Pathogen Informatics"/>
            <person name="Doyle S."/>
        </authorList>
    </citation>
    <scope>NUCLEOTIDE SEQUENCE [LARGE SCALE GENOMIC DNA]</scope>
    <source>
        <strain evidence="1 2">NCTC11388</strain>
    </source>
</reference>
<evidence type="ECO:0000313" key="1">
    <source>
        <dbReference type="EMBL" id="SUJ04698.1"/>
    </source>
</evidence>
<proteinExistence type="predicted"/>
<accession>A0A380BQG5</accession>
<protein>
    <submittedName>
        <fullName evidence="1">Uncharacterized protein</fullName>
    </submittedName>
</protein>
<sequence>MSKEKLIDQVKKAFENELYVGDNDIVYNNSPGHLECSELKKAFIGQNWQDVTHNTIFNNKDSLPFFSIDGLKYYTPIFYNRYFK</sequence>
<dbReference type="Proteomes" id="UP000254893">
    <property type="component" value="Unassembled WGS sequence"/>
</dbReference>
<dbReference type="EMBL" id="UGYW01000002">
    <property type="protein sequence ID" value="SUJ04698.1"/>
    <property type="molecule type" value="Genomic_DNA"/>
</dbReference>
<evidence type="ECO:0000313" key="2">
    <source>
        <dbReference type="Proteomes" id="UP000254893"/>
    </source>
</evidence>